<dbReference type="CDD" id="cd17393">
    <property type="entry name" value="MFS_MosC_like"/>
    <property type="match status" value="1"/>
</dbReference>
<name>A0A327ZA10_9ACTN</name>
<dbReference type="InterPro" id="IPR036259">
    <property type="entry name" value="MFS_trans_sf"/>
</dbReference>
<evidence type="ECO:0000313" key="7">
    <source>
        <dbReference type="EMBL" id="RAK34631.1"/>
    </source>
</evidence>
<keyword evidence="4 5" id="KW-0472">Membrane</keyword>
<evidence type="ECO:0000313" key="8">
    <source>
        <dbReference type="Proteomes" id="UP000249341"/>
    </source>
</evidence>
<dbReference type="PANTHER" id="PTHR23514:SF13">
    <property type="entry name" value="INNER MEMBRANE PROTEIN YBJJ"/>
    <property type="match status" value="1"/>
</dbReference>
<dbReference type="InterPro" id="IPR051788">
    <property type="entry name" value="MFS_Transporter"/>
</dbReference>
<dbReference type="AlphaFoldDB" id="A0A327ZA10"/>
<accession>A0A327ZA10</accession>
<feature type="transmembrane region" description="Helical" evidence="5">
    <location>
        <begin position="212"/>
        <end position="231"/>
    </location>
</feature>
<comment type="caution">
    <text evidence="7">The sequence shown here is derived from an EMBL/GenBank/DDBJ whole genome shotgun (WGS) entry which is preliminary data.</text>
</comment>
<evidence type="ECO:0000256" key="2">
    <source>
        <dbReference type="ARBA" id="ARBA00022692"/>
    </source>
</evidence>
<sequence length="397" mass="40285">MSVPTRTAPAREARLARMAVALVFLTNGALYANVVPRFPQLKAELGLTNAALGSAIAAMPLGALIAGLFAATIIRRFRSARVASLGIVLLAVLVLLVAFAPNVWVLGAVFFAAGALDAIVDVAQNAHGLRVQRIYGRSILNSLHGLWSVGAVLGGLMGSAAAGLALSLPLHLTISAVIFSVVAIFALKFMLPGPDGAVVTSETPAKKGSYSAHAVRMLAVLGVLAACGALVEDAGSSWGALYMRNELLTSAAVAGLAFVALQVAMTAGRLTGDRVVDRFGQRTVVRAGGAIAALGMGLALAFPSVPATLIGFALAGLGTATLVPAAMHSADELPGLPEGVGLTVSSWLLRAGFLLSAPLVGAIADLSSLRIGLLTVVAAGLITVVCSRVLVNRTGEH</sequence>
<protein>
    <submittedName>
        <fullName evidence="7">Putative MFS family arabinose efflux permease</fullName>
    </submittedName>
</protein>
<dbReference type="InterPro" id="IPR011701">
    <property type="entry name" value="MFS"/>
</dbReference>
<feature type="domain" description="Major facilitator superfamily (MFS) profile" evidence="6">
    <location>
        <begin position="16"/>
        <end position="395"/>
    </location>
</feature>
<feature type="transmembrane region" description="Helical" evidence="5">
    <location>
        <begin position="82"/>
        <end position="99"/>
    </location>
</feature>
<proteinExistence type="predicted"/>
<feature type="transmembrane region" description="Helical" evidence="5">
    <location>
        <begin position="251"/>
        <end position="271"/>
    </location>
</feature>
<feature type="transmembrane region" description="Helical" evidence="5">
    <location>
        <begin position="369"/>
        <end position="391"/>
    </location>
</feature>
<feature type="transmembrane region" description="Helical" evidence="5">
    <location>
        <begin position="172"/>
        <end position="191"/>
    </location>
</feature>
<feature type="transmembrane region" description="Helical" evidence="5">
    <location>
        <begin position="144"/>
        <end position="166"/>
    </location>
</feature>
<gene>
    <name evidence="7" type="ORF">B0I29_111233</name>
</gene>
<keyword evidence="8" id="KW-1185">Reference proteome</keyword>
<dbReference type="SUPFAM" id="SSF103473">
    <property type="entry name" value="MFS general substrate transporter"/>
    <property type="match status" value="1"/>
</dbReference>
<dbReference type="GO" id="GO:0022857">
    <property type="term" value="F:transmembrane transporter activity"/>
    <property type="evidence" value="ECO:0007669"/>
    <property type="project" value="InterPro"/>
</dbReference>
<dbReference type="PANTHER" id="PTHR23514">
    <property type="entry name" value="BYPASS OF STOP CODON PROTEIN 6"/>
    <property type="match status" value="1"/>
</dbReference>
<feature type="transmembrane region" description="Helical" evidence="5">
    <location>
        <begin position="46"/>
        <end position="70"/>
    </location>
</feature>
<dbReference type="Gene3D" id="1.20.1250.20">
    <property type="entry name" value="MFS general substrate transporter like domains"/>
    <property type="match status" value="2"/>
</dbReference>
<dbReference type="EMBL" id="QLMJ01000011">
    <property type="protein sequence ID" value="RAK34631.1"/>
    <property type="molecule type" value="Genomic_DNA"/>
</dbReference>
<organism evidence="7 8">
    <name type="scientific">Actinoplanes lutulentus</name>
    <dbReference type="NCBI Taxonomy" id="1287878"/>
    <lineage>
        <taxon>Bacteria</taxon>
        <taxon>Bacillati</taxon>
        <taxon>Actinomycetota</taxon>
        <taxon>Actinomycetes</taxon>
        <taxon>Micromonosporales</taxon>
        <taxon>Micromonosporaceae</taxon>
        <taxon>Actinoplanes</taxon>
    </lineage>
</organism>
<keyword evidence="3 5" id="KW-1133">Transmembrane helix</keyword>
<reference evidence="7 8" key="1">
    <citation type="submission" date="2018-06" db="EMBL/GenBank/DDBJ databases">
        <title>Genomic Encyclopedia of Type Strains, Phase III (KMG-III): the genomes of soil and plant-associated and newly described type strains.</title>
        <authorList>
            <person name="Whitman W."/>
        </authorList>
    </citation>
    <scope>NUCLEOTIDE SEQUENCE [LARGE SCALE GENOMIC DNA]</scope>
    <source>
        <strain evidence="7 8">CGMCC 4.7090</strain>
    </source>
</reference>
<keyword evidence="2 5" id="KW-0812">Transmembrane</keyword>
<comment type="subcellular location">
    <subcellularLocation>
        <location evidence="1">Cell membrane</location>
        <topology evidence="1">Multi-pass membrane protein</topology>
    </subcellularLocation>
</comment>
<feature type="transmembrane region" description="Helical" evidence="5">
    <location>
        <begin position="105"/>
        <end position="123"/>
    </location>
</feature>
<dbReference type="GO" id="GO:0005886">
    <property type="term" value="C:plasma membrane"/>
    <property type="evidence" value="ECO:0007669"/>
    <property type="project" value="UniProtKB-SubCell"/>
</dbReference>
<evidence type="ECO:0000256" key="4">
    <source>
        <dbReference type="ARBA" id="ARBA00023136"/>
    </source>
</evidence>
<evidence type="ECO:0000256" key="3">
    <source>
        <dbReference type="ARBA" id="ARBA00022989"/>
    </source>
</evidence>
<dbReference type="Pfam" id="PF07690">
    <property type="entry name" value="MFS_1"/>
    <property type="match status" value="2"/>
</dbReference>
<evidence type="ECO:0000259" key="6">
    <source>
        <dbReference type="PROSITE" id="PS50850"/>
    </source>
</evidence>
<dbReference type="RefSeq" id="WP_111651275.1">
    <property type="nucleotide sequence ID" value="NZ_JACHWI010000017.1"/>
</dbReference>
<dbReference type="InterPro" id="IPR020846">
    <property type="entry name" value="MFS_dom"/>
</dbReference>
<evidence type="ECO:0000256" key="1">
    <source>
        <dbReference type="ARBA" id="ARBA00004651"/>
    </source>
</evidence>
<feature type="transmembrane region" description="Helical" evidence="5">
    <location>
        <begin position="283"/>
        <end position="302"/>
    </location>
</feature>
<feature type="transmembrane region" description="Helical" evidence="5">
    <location>
        <begin position="15"/>
        <end position="34"/>
    </location>
</feature>
<dbReference type="PROSITE" id="PS50850">
    <property type="entry name" value="MFS"/>
    <property type="match status" value="1"/>
</dbReference>
<evidence type="ECO:0000256" key="5">
    <source>
        <dbReference type="SAM" id="Phobius"/>
    </source>
</evidence>
<dbReference type="Proteomes" id="UP000249341">
    <property type="component" value="Unassembled WGS sequence"/>
</dbReference>
<dbReference type="OrthoDB" id="151222at2"/>